<dbReference type="Gene3D" id="3.30.420.10">
    <property type="entry name" value="Ribonuclease H-like superfamily/Ribonuclease H"/>
    <property type="match status" value="1"/>
</dbReference>
<evidence type="ECO:0000313" key="2">
    <source>
        <dbReference type="Proteomes" id="UP000054097"/>
    </source>
</evidence>
<dbReference type="HOGENOM" id="CLU_033666_6_1_1"/>
<sequence length="113" mass="12855">MWAWKKQGEGLSERLVDGTVKFGGGSLVIWSCILWEGPSFACKIESKMDGDLHIKIMEDELKESLAYYNKRVEDVIFQQDMPQAHLHQGQGVLCKARRRLAEYETPPGGMLEL</sequence>
<dbReference type="Proteomes" id="UP000054097">
    <property type="component" value="Unassembled WGS sequence"/>
</dbReference>
<accession>A0A0C2WQT0</accession>
<keyword evidence="2" id="KW-1185">Reference proteome</keyword>
<dbReference type="GO" id="GO:0003676">
    <property type="term" value="F:nucleic acid binding"/>
    <property type="evidence" value="ECO:0007669"/>
    <property type="project" value="InterPro"/>
</dbReference>
<dbReference type="AlphaFoldDB" id="A0A0C2WQT0"/>
<reference evidence="1 2" key="1">
    <citation type="submission" date="2014-04" db="EMBL/GenBank/DDBJ databases">
        <authorList>
            <consortium name="DOE Joint Genome Institute"/>
            <person name="Kuo A."/>
            <person name="Zuccaro A."/>
            <person name="Kohler A."/>
            <person name="Nagy L.G."/>
            <person name="Floudas D."/>
            <person name="Copeland A."/>
            <person name="Barry K.W."/>
            <person name="Cichocki N."/>
            <person name="Veneault-Fourrey C."/>
            <person name="LaButti K."/>
            <person name="Lindquist E.A."/>
            <person name="Lipzen A."/>
            <person name="Lundell T."/>
            <person name="Morin E."/>
            <person name="Murat C."/>
            <person name="Sun H."/>
            <person name="Tunlid A."/>
            <person name="Henrissat B."/>
            <person name="Grigoriev I.V."/>
            <person name="Hibbett D.S."/>
            <person name="Martin F."/>
            <person name="Nordberg H.P."/>
            <person name="Cantor M.N."/>
            <person name="Hua S.X."/>
        </authorList>
    </citation>
    <scope>NUCLEOTIDE SEQUENCE [LARGE SCALE GENOMIC DNA]</scope>
    <source>
        <strain evidence="1 2">MAFF 305830</strain>
    </source>
</reference>
<proteinExistence type="predicted"/>
<reference evidence="2" key="2">
    <citation type="submission" date="2015-01" db="EMBL/GenBank/DDBJ databases">
        <title>Evolutionary Origins and Diversification of the Mycorrhizal Mutualists.</title>
        <authorList>
            <consortium name="DOE Joint Genome Institute"/>
            <consortium name="Mycorrhizal Genomics Consortium"/>
            <person name="Kohler A."/>
            <person name="Kuo A."/>
            <person name="Nagy L.G."/>
            <person name="Floudas D."/>
            <person name="Copeland A."/>
            <person name="Barry K.W."/>
            <person name="Cichocki N."/>
            <person name="Veneault-Fourrey C."/>
            <person name="LaButti K."/>
            <person name="Lindquist E.A."/>
            <person name="Lipzen A."/>
            <person name="Lundell T."/>
            <person name="Morin E."/>
            <person name="Murat C."/>
            <person name="Riley R."/>
            <person name="Ohm R."/>
            <person name="Sun H."/>
            <person name="Tunlid A."/>
            <person name="Henrissat B."/>
            <person name="Grigoriev I.V."/>
            <person name="Hibbett D.S."/>
            <person name="Martin F."/>
        </authorList>
    </citation>
    <scope>NUCLEOTIDE SEQUENCE [LARGE SCALE GENOMIC DNA]</scope>
    <source>
        <strain evidence="2">MAFF 305830</strain>
    </source>
</reference>
<dbReference type="OrthoDB" id="2904555at2759"/>
<name>A0A0C2WQT0_SERVB</name>
<evidence type="ECO:0000313" key="1">
    <source>
        <dbReference type="EMBL" id="KIM19992.1"/>
    </source>
</evidence>
<dbReference type="InterPro" id="IPR036397">
    <property type="entry name" value="RNaseH_sf"/>
</dbReference>
<organism evidence="1 2">
    <name type="scientific">Serendipita vermifera MAFF 305830</name>
    <dbReference type="NCBI Taxonomy" id="933852"/>
    <lineage>
        <taxon>Eukaryota</taxon>
        <taxon>Fungi</taxon>
        <taxon>Dikarya</taxon>
        <taxon>Basidiomycota</taxon>
        <taxon>Agaricomycotina</taxon>
        <taxon>Agaricomycetes</taxon>
        <taxon>Sebacinales</taxon>
        <taxon>Serendipitaceae</taxon>
        <taxon>Serendipita</taxon>
    </lineage>
</organism>
<gene>
    <name evidence="1" type="ORF">M408DRAFT_30749</name>
</gene>
<dbReference type="STRING" id="933852.A0A0C2WQT0"/>
<dbReference type="EMBL" id="KN824494">
    <property type="protein sequence ID" value="KIM19992.1"/>
    <property type="molecule type" value="Genomic_DNA"/>
</dbReference>
<protein>
    <submittedName>
        <fullName evidence="1">Uncharacterized protein</fullName>
    </submittedName>
</protein>